<gene>
    <name evidence="2" type="ORF">WG68_13825</name>
</gene>
<evidence type="ECO:0000256" key="1">
    <source>
        <dbReference type="SAM" id="Phobius"/>
    </source>
</evidence>
<protein>
    <submittedName>
        <fullName evidence="2">Uncharacterized protein</fullName>
    </submittedName>
</protein>
<evidence type="ECO:0000313" key="3">
    <source>
        <dbReference type="Proteomes" id="UP000034228"/>
    </source>
</evidence>
<dbReference type="Proteomes" id="UP000034228">
    <property type="component" value="Unassembled WGS sequence"/>
</dbReference>
<keyword evidence="1" id="KW-0472">Membrane</keyword>
<feature type="transmembrane region" description="Helical" evidence="1">
    <location>
        <begin position="12"/>
        <end position="34"/>
    </location>
</feature>
<organism evidence="2 3">
    <name type="scientific">Arsukibacterium ikkense</name>
    <dbReference type="NCBI Taxonomy" id="336831"/>
    <lineage>
        <taxon>Bacteria</taxon>
        <taxon>Pseudomonadati</taxon>
        <taxon>Pseudomonadota</taxon>
        <taxon>Gammaproteobacteria</taxon>
        <taxon>Chromatiales</taxon>
        <taxon>Chromatiaceae</taxon>
        <taxon>Arsukibacterium</taxon>
    </lineage>
</organism>
<dbReference type="EMBL" id="LAHO01000013">
    <property type="protein sequence ID" value="KKO44898.1"/>
    <property type="molecule type" value="Genomic_DNA"/>
</dbReference>
<keyword evidence="1" id="KW-0812">Transmembrane</keyword>
<keyword evidence="3" id="KW-1185">Reference proteome</keyword>
<reference evidence="2 3" key="1">
    <citation type="submission" date="2015-03" db="EMBL/GenBank/DDBJ databases">
        <title>Draft genome sequences of two protease-producing strains of Arsukibacterium isolated from two cold and alkaline environments.</title>
        <authorList>
            <person name="Lylloff J.E."/>
            <person name="Skov L.B."/>
            <person name="Jepsen M."/>
            <person name="Hallin P.F."/>
            <person name="Sorensen S.J."/>
            <person name="Stougaard P."/>
            <person name="Glaring M.A."/>
        </authorList>
    </citation>
    <scope>NUCLEOTIDE SEQUENCE [LARGE SCALE GENOMIC DNA]</scope>
    <source>
        <strain evidence="2 3">GCM72</strain>
    </source>
</reference>
<comment type="caution">
    <text evidence="2">The sequence shown here is derived from an EMBL/GenBank/DDBJ whole genome shotgun (WGS) entry which is preliminary data.</text>
</comment>
<keyword evidence="1" id="KW-1133">Transmembrane helix</keyword>
<accession>A0A0M2V6W1</accession>
<evidence type="ECO:0000313" key="2">
    <source>
        <dbReference type="EMBL" id="KKO44898.1"/>
    </source>
</evidence>
<feature type="transmembrane region" description="Helical" evidence="1">
    <location>
        <begin position="282"/>
        <end position="300"/>
    </location>
</feature>
<name>A0A0M2V6W1_9GAMM</name>
<dbReference type="AlphaFoldDB" id="A0A0M2V6W1"/>
<proteinExistence type="predicted"/>
<dbReference type="PATRIC" id="fig|336831.14.peg.3536"/>
<sequence length="354" mass="40400">MSSPAYIIYTRSVQFVSLLILLLSFSAALMLFLLQVNSGMKHNQQQLAMFAQQIDAQVLPALQFAETIKQRAQQASVEDSNNTYELPLLSLTTSDLMVHQLTLSNDPLAYELQMLARLQPYFDIAPASLSLVKHLYYVSEQGFAYNGKPRWSDYIVEQLQVWLQRYGRKESSFDRNPVFYRDFMQEQAAMSVPLFINERRVGRFVLALELAPLLTNLAKNNPERHFLLLDQAGEIIASSRLIDADMLNQYQLQIQRLTGLPWSLAIIDKNGGAASIGMGKFFLYWLSYASVMLVLAWQIARRYKRKIVGPLQRLSVHVDRLATGQPGVSRIPDGWQGLFDRISQLKTDDKQKTD</sequence>